<reference evidence="2" key="1">
    <citation type="submission" date="2021-01" db="EMBL/GenBank/DDBJ databases">
        <title>A chromosome-scale assembly of European eel, Anguilla anguilla.</title>
        <authorList>
            <person name="Henkel C."/>
            <person name="Jong-Raadsen S.A."/>
            <person name="Dufour S."/>
            <person name="Weltzien F.-A."/>
            <person name="Palstra A.P."/>
            <person name="Pelster B."/>
            <person name="Spaink H.P."/>
            <person name="Van Den Thillart G.E."/>
            <person name="Jansen H."/>
            <person name="Zahm M."/>
            <person name="Klopp C."/>
            <person name="Cedric C."/>
            <person name="Louis A."/>
            <person name="Berthelot C."/>
            <person name="Parey E."/>
            <person name="Roest Crollius H."/>
            <person name="Montfort J."/>
            <person name="Robinson-Rechavi M."/>
            <person name="Bucao C."/>
            <person name="Bouchez O."/>
            <person name="Gislard M."/>
            <person name="Lluch J."/>
            <person name="Milhes M."/>
            <person name="Lampietro C."/>
            <person name="Lopez Roques C."/>
            <person name="Donnadieu C."/>
            <person name="Braasch I."/>
            <person name="Desvignes T."/>
            <person name="Postlethwait J."/>
            <person name="Bobe J."/>
            <person name="Guiguen Y."/>
            <person name="Dirks R."/>
        </authorList>
    </citation>
    <scope>NUCLEOTIDE SEQUENCE</scope>
    <source>
        <strain evidence="2">Tag_6206</strain>
        <tissue evidence="2">Liver</tissue>
    </source>
</reference>
<dbReference type="GO" id="GO:0005839">
    <property type="term" value="C:proteasome core complex"/>
    <property type="evidence" value="ECO:0007669"/>
    <property type="project" value="InterPro"/>
</dbReference>
<accession>A0A9D3MJ95</accession>
<dbReference type="InterPro" id="IPR001353">
    <property type="entry name" value="Proteasome_sua/b"/>
</dbReference>
<proteinExistence type="predicted"/>
<gene>
    <name evidence="2" type="ORF">ANANG_G00074920</name>
</gene>
<evidence type="ECO:0008006" key="4">
    <source>
        <dbReference type="Google" id="ProtNLM"/>
    </source>
</evidence>
<feature type="region of interest" description="Disordered" evidence="1">
    <location>
        <begin position="164"/>
        <end position="187"/>
    </location>
</feature>
<evidence type="ECO:0000256" key="1">
    <source>
        <dbReference type="SAM" id="MobiDB-lite"/>
    </source>
</evidence>
<dbReference type="GO" id="GO:0051603">
    <property type="term" value="P:proteolysis involved in protein catabolic process"/>
    <property type="evidence" value="ECO:0007669"/>
    <property type="project" value="InterPro"/>
</dbReference>
<dbReference type="PANTHER" id="PTHR32194">
    <property type="entry name" value="METALLOPROTEASE TLDD"/>
    <property type="match status" value="1"/>
</dbReference>
<keyword evidence="3" id="KW-1185">Reference proteome</keyword>
<dbReference type="InterPro" id="IPR023333">
    <property type="entry name" value="Proteasome_suB-type"/>
</dbReference>
<organism evidence="2 3">
    <name type="scientific">Anguilla anguilla</name>
    <name type="common">European freshwater eel</name>
    <name type="synonym">Muraena anguilla</name>
    <dbReference type="NCBI Taxonomy" id="7936"/>
    <lineage>
        <taxon>Eukaryota</taxon>
        <taxon>Metazoa</taxon>
        <taxon>Chordata</taxon>
        <taxon>Craniata</taxon>
        <taxon>Vertebrata</taxon>
        <taxon>Euteleostomi</taxon>
        <taxon>Actinopterygii</taxon>
        <taxon>Neopterygii</taxon>
        <taxon>Teleostei</taxon>
        <taxon>Anguilliformes</taxon>
        <taxon>Anguillidae</taxon>
        <taxon>Anguilla</taxon>
    </lineage>
</organism>
<dbReference type="Pfam" id="PF00227">
    <property type="entry name" value="Proteasome"/>
    <property type="match status" value="1"/>
</dbReference>
<dbReference type="AlphaFoldDB" id="A0A9D3MJ95"/>
<dbReference type="Gene3D" id="3.60.20.10">
    <property type="entry name" value="Glutamine Phosphoribosylpyrophosphate, subunit 1, domain 1"/>
    <property type="match status" value="1"/>
</dbReference>
<evidence type="ECO:0000313" key="3">
    <source>
        <dbReference type="Proteomes" id="UP001044222"/>
    </source>
</evidence>
<dbReference type="EMBL" id="JAFIRN010000004">
    <property type="protein sequence ID" value="KAG5849740.1"/>
    <property type="molecule type" value="Genomic_DNA"/>
</dbReference>
<comment type="caution">
    <text evidence="2">The sequence shown here is derived from an EMBL/GenBank/DDBJ whole genome shotgun (WGS) entry which is preliminary data.</text>
</comment>
<dbReference type="Proteomes" id="UP001044222">
    <property type="component" value="Unassembled WGS sequence"/>
</dbReference>
<name>A0A9D3MJ95_ANGAN</name>
<dbReference type="PANTHER" id="PTHR32194:SF15">
    <property type="entry name" value="PROTEASOME SUBUNIT BETA"/>
    <property type="match status" value="1"/>
</dbReference>
<dbReference type="SUPFAM" id="SSF56235">
    <property type="entry name" value="N-terminal nucleophile aminohydrolases (Ntn hydrolases)"/>
    <property type="match status" value="1"/>
</dbReference>
<sequence length="187" mass="19664">MALQDVCGFRDTPAYPRWNSPASLFMPAGDASLQFGGGGIGCHGYRSATGRDFPLQLYAPGGILAAADTRSSCSGLVACPASQKILPVHSHLVGTTSGTSADCALWKRILARELRLYTLRHRRRPSTGGAAKLLSHMLHPFRGTELCVAATLCGWDLPGGTGGGLGAGGGRAEQEEEEEGGQKRRSR</sequence>
<evidence type="ECO:0000313" key="2">
    <source>
        <dbReference type="EMBL" id="KAG5849740.1"/>
    </source>
</evidence>
<dbReference type="InterPro" id="IPR029055">
    <property type="entry name" value="Ntn_hydrolases_N"/>
</dbReference>
<protein>
    <recommendedName>
        <fullName evidence="4">Proteasome subunit beta</fullName>
    </recommendedName>
</protein>
<dbReference type="GO" id="GO:0005737">
    <property type="term" value="C:cytoplasm"/>
    <property type="evidence" value="ECO:0007669"/>
    <property type="project" value="TreeGrafter"/>
</dbReference>